<dbReference type="InterPro" id="IPR017871">
    <property type="entry name" value="ABC_transporter-like_CS"/>
</dbReference>
<dbReference type="GO" id="GO:0016887">
    <property type="term" value="F:ATP hydrolysis activity"/>
    <property type="evidence" value="ECO:0007669"/>
    <property type="project" value="InterPro"/>
</dbReference>
<dbReference type="GO" id="GO:0005886">
    <property type="term" value="C:plasma membrane"/>
    <property type="evidence" value="ECO:0007669"/>
    <property type="project" value="UniProtKB-SubCell"/>
</dbReference>
<keyword evidence="7 11" id="KW-0067">ATP-binding</keyword>
<keyword evidence="6" id="KW-0547">Nucleotide-binding</keyword>
<sequence length="499" mass="55524">METAILKVIKLNKSFPGVKALDNIDLEIYQDEVHALVGENGAGKSTLIKVLVGAYKRNSGEIHFNNQKAEFDSPAQAFQNGINVIYQENSLIPQLTVIQNIFLGAERFTPLGLIDEKKIYQEYLSISEKLGFELPPHEEVRNLGVAEQKLVEILKALIHKTKFIIMDEPTASLSENEIEHLFRIISELKSNHISILYITHILGEVFRIADRITVLRDGKKIKTVFTKEVNRDEVITMMVGESLINAYISPTTGRKKSQQPILKVENLRRKPRVNGVSFEASPGEVLGITGLMGAGKTELSRLIFGADKLEGGQILVNDKSVRFHSPLDAVNQGISLVPEDRKKDALVLMLELYKNITLPTLAQFANKGVISSGKEFDITIQYIKKLDIKTSGVNQVVKYLSGGNQQKVAISKWLQTEPKVLILDEPTRGIDVNAKVEIYNIVGKLAESGVCVIFVSSEVSEVVKVSDRILVLSHGKISGEFKRGVSQEEIMRMILQADK</sequence>
<dbReference type="EMBL" id="MEYH01000017">
    <property type="protein sequence ID" value="OGD17107.1"/>
    <property type="molecule type" value="Genomic_DNA"/>
</dbReference>
<dbReference type="InterPro" id="IPR003593">
    <property type="entry name" value="AAA+_ATPase"/>
</dbReference>
<dbReference type="InterPro" id="IPR050107">
    <property type="entry name" value="ABC_carbohydrate_import_ATPase"/>
</dbReference>
<proteinExistence type="predicted"/>
<dbReference type="InterPro" id="IPR003439">
    <property type="entry name" value="ABC_transporter-like_ATP-bd"/>
</dbReference>
<feature type="domain" description="ABC transporter" evidence="10">
    <location>
        <begin position="256"/>
        <end position="499"/>
    </location>
</feature>
<evidence type="ECO:0000313" key="12">
    <source>
        <dbReference type="Proteomes" id="UP000177701"/>
    </source>
</evidence>
<protein>
    <submittedName>
        <fullName evidence="11">Ribose/galactose/methyl galactoside import ATP-binding protein</fullName>
    </submittedName>
</protein>
<evidence type="ECO:0000313" key="11">
    <source>
        <dbReference type="EMBL" id="OGD17107.1"/>
    </source>
</evidence>
<accession>A0A1F5AGR9</accession>
<gene>
    <name evidence="11" type="ORF">A2V47_07240</name>
</gene>
<dbReference type="InterPro" id="IPR027417">
    <property type="entry name" value="P-loop_NTPase"/>
</dbReference>
<keyword evidence="2" id="KW-0813">Transport</keyword>
<evidence type="ECO:0000256" key="3">
    <source>
        <dbReference type="ARBA" id="ARBA00022475"/>
    </source>
</evidence>
<comment type="caution">
    <text evidence="11">The sequence shown here is derived from an EMBL/GenBank/DDBJ whole genome shotgun (WGS) entry which is preliminary data.</text>
</comment>
<evidence type="ECO:0000256" key="7">
    <source>
        <dbReference type="ARBA" id="ARBA00022840"/>
    </source>
</evidence>
<evidence type="ECO:0000256" key="4">
    <source>
        <dbReference type="ARBA" id="ARBA00022597"/>
    </source>
</evidence>
<dbReference type="Proteomes" id="UP000177701">
    <property type="component" value="Unassembled WGS sequence"/>
</dbReference>
<dbReference type="CDD" id="cd03216">
    <property type="entry name" value="ABC_Carb_Monos_I"/>
    <property type="match status" value="1"/>
</dbReference>
<evidence type="ECO:0000256" key="2">
    <source>
        <dbReference type="ARBA" id="ARBA00022448"/>
    </source>
</evidence>
<dbReference type="GO" id="GO:0005524">
    <property type="term" value="F:ATP binding"/>
    <property type="evidence" value="ECO:0007669"/>
    <property type="project" value="UniProtKB-KW"/>
</dbReference>
<dbReference type="PROSITE" id="PS00211">
    <property type="entry name" value="ABC_TRANSPORTER_1"/>
    <property type="match status" value="1"/>
</dbReference>
<dbReference type="PROSITE" id="PS50893">
    <property type="entry name" value="ABC_TRANSPORTER_2"/>
    <property type="match status" value="2"/>
</dbReference>
<feature type="domain" description="ABC transporter" evidence="10">
    <location>
        <begin position="6"/>
        <end position="242"/>
    </location>
</feature>
<dbReference type="PANTHER" id="PTHR43790:SF3">
    <property type="entry name" value="D-ALLOSE IMPORT ATP-BINDING PROTEIN ALSA-RELATED"/>
    <property type="match status" value="1"/>
</dbReference>
<dbReference type="STRING" id="1797291.A2V47_07240"/>
<dbReference type="PANTHER" id="PTHR43790">
    <property type="entry name" value="CARBOHYDRATE TRANSPORT ATP-BINDING PROTEIN MG119-RELATED"/>
    <property type="match status" value="1"/>
</dbReference>
<keyword evidence="4" id="KW-0762">Sugar transport</keyword>
<keyword evidence="5" id="KW-0677">Repeat</keyword>
<evidence type="ECO:0000256" key="5">
    <source>
        <dbReference type="ARBA" id="ARBA00022737"/>
    </source>
</evidence>
<dbReference type="CDD" id="cd03215">
    <property type="entry name" value="ABC_Carb_Monos_II"/>
    <property type="match status" value="1"/>
</dbReference>
<evidence type="ECO:0000256" key="9">
    <source>
        <dbReference type="ARBA" id="ARBA00023136"/>
    </source>
</evidence>
<dbReference type="AlphaFoldDB" id="A0A1F5AGR9"/>
<dbReference type="Pfam" id="PF00005">
    <property type="entry name" value="ABC_tran"/>
    <property type="match status" value="2"/>
</dbReference>
<evidence type="ECO:0000256" key="6">
    <source>
        <dbReference type="ARBA" id="ARBA00022741"/>
    </source>
</evidence>
<dbReference type="SUPFAM" id="SSF52540">
    <property type="entry name" value="P-loop containing nucleoside triphosphate hydrolases"/>
    <property type="match status" value="2"/>
</dbReference>
<name>A0A1F5AGR9_9BACT</name>
<evidence type="ECO:0000256" key="8">
    <source>
        <dbReference type="ARBA" id="ARBA00022967"/>
    </source>
</evidence>
<keyword evidence="3" id="KW-1003">Cell membrane</keyword>
<dbReference type="SMART" id="SM00382">
    <property type="entry name" value="AAA"/>
    <property type="match status" value="2"/>
</dbReference>
<evidence type="ECO:0000259" key="10">
    <source>
        <dbReference type="PROSITE" id="PS50893"/>
    </source>
</evidence>
<dbReference type="FunFam" id="3.40.50.300:FF:000127">
    <property type="entry name" value="Ribose import ATP-binding protein RbsA"/>
    <property type="match status" value="1"/>
</dbReference>
<keyword evidence="9" id="KW-0472">Membrane</keyword>
<comment type="subcellular location">
    <subcellularLocation>
        <location evidence="1">Cell membrane</location>
        <topology evidence="1">Peripheral membrane protein</topology>
    </subcellularLocation>
</comment>
<keyword evidence="8" id="KW-1278">Translocase</keyword>
<reference evidence="11 12" key="1">
    <citation type="journal article" date="2016" name="Nat. Commun.">
        <title>Thousands of microbial genomes shed light on interconnected biogeochemical processes in an aquifer system.</title>
        <authorList>
            <person name="Anantharaman K."/>
            <person name="Brown C.T."/>
            <person name="Hug L.A."/>
            <person name="Sharon I."/>
            <person name="Castelle C.J."/>
            <person name="Probst A.J."/>
            <person name="Thomas B.C."/>
            <person name="Singh A."/>
            <person name="Wilkins M.J."/>
            <person name="Karaoz U."/>
            <person name="Brodie E.L."/>
            <person name="Williams K.H."/>
            <person name="Hubbard S.S."/>
            <person name="Banfield J.F."/>
        </authorList>
    </citation>
    <scope>NUCLEOTIDE SEQUENCE [LARGE SCALE GENOMIC DNA]</scope>
</reference>
<organism evidence="11 12">
    <name type="scientific">Candidatus Sediminicultor quintus</name>
    <dbReference type="NCBI Taxonomy" id="1797291"/>
    <lineage>
        <taxon>Bacteria</taxon>
        <taxon>Pseudomonadati</taxon>
        <taxon>Atribacterota</taxon>
        <taxon>Candidatus Phoenicimicrobiia</taxon>
        <taxon>Candidatus Pheonicimicrobiales</taxon>
        <taxon>Candidatus Phoenicimicrobiaceae</taxon>
        <taxon>Candidatus Sediminicultor</taxon>
    </lineage>
</organism>
<evidence type="ECO:0000256" key="1">
    <source>
        <dbReference type="ARBA" id="ARBA00004202"/>
    </source>
</evidence>
<dbReference type="Gene3D" id="3.40.50.300">
    <property type="entry name" value="P-loop containing nucleotide triphosphate hydrolases"/>
    <property type="match status" value="2"/>
</dbReference>